<dbReference type="EMBL" id="JRLF01000006">
    <property type="protein sequence ID" value="KQB42424.1"/>
    <property type="molecule type" value="Genomic_DNA"/>
</dbReference>
<dbReference type="STRING" id="362413.RC62_3430"/>
<sequence length="134" mass="15930">MNDIQSILDEIFPFVENLLKEYGEFYPVSAVVDIEQKVKHLILEEDEENDFPKSTSVIAELKKELRWRKNEFLAIAIFYDVKLKEKQTDAIAVFVEHKKEMEAYTFYYTYELSDNGLIFGESWKEIAEKQIFEN</sequence>
<dbReference type="PATRIC" id="fig|362413.3.peg.3353"/>
<name>A0A0Q0SBA5_9FLAO</name>
<dbReference type="Proteomes" id="UP000050443">
    <property type="component" value="Unassembled WGS sequence"/>
</dbReference>
<dbReference type="RefSeq" id="WP_055092306.1">
    <property type="nucleotide sequence ID" value="NZ_JRLF01000006.1"/>
</dbReference>
<organism evidence="1 2">
    <name type="scientific">Flavobacterium aquidurense</name>
    <dbReference type="NCBI Taxonomy" id="362413"/>
    <lineage>
        <taxon>Bacteria</taxon>
        <taxon>Pseudomonadati</taxon>
        <taxon>Bacteroidota</taxon>
        <taxon>Flavobacteriia</taxon>
        <taxon>Flavobacteriales</taxon>
        <taxon>Flavobacteriaceae</taxon>
        <taxon>Flavobacterium</taxon>
    </lineage>
</organism>
<comment type="caution">
    <text evidence="1">The sequence shown here is derived from an EMBL/GenBank/DDBJ whole genome shotgun (WGS) entry which is preliminary data.</text>
</comment>
<gene>
    <name evidence="1" type="ORF">RC62_3430</name>
</gene>
<accession>A0A0Q0SBA5</accession>
<dbReference type="OrthoDB" id="673682at2"/>
<proteinExistence type="predicted"/>
<dbReference type="AlphaFoldDB" id="A0A0Q0SBA5"/>
<evidence type="ECO:0000313" key="2">
    <source>
        <dbReference type="Proteomes" id="UP000050443"/>
    </source>
</evidence>
<reference evidence="1 2" key="1">
    <citation type="submission" date="2014-09" db="EMBL/GenBank/DDBJ databases">
        <title>Genome sequence of Flavobacterium aquidurense RC62.</title>
        <authorList>
            <person name="Kim J.F."/>
            <person name="Kwak M.-J."/>
        </authorList>
    </citation>
    <scope>NUCLEOTIDE SEQUENCE [LARGE SCALE GENOMIC DNA]</scope>
    <source>
        <strain evidence="1 2">RC62</strain>
    </source>
</reference>
<protein>
    <submittedName>
        <fullName evidence="1">Uncharacterized protein</fullName>
    </submittedName>
</protein>
<evidence type="ECO:0000313" key="1">
    <source>
        <dbReference type="EMBL" id="KQB42424.1"/>
    </source>
</evidence>